<keyword evidence="1" id="KW-0812">Transmembrane</keyword>
<evidence type="ECO:0000313" key="3">
    <source>
        <dbReference type="Proteomes" id="UP000184032"/>
    </source>
</evidence>
<feature type="transmembrane region" description="Helical" evidence="1">
    <location>
        <begin position="67"/>
        <end position="91"/>
    </location>
</feature>
<dbReference type="InterPro" id="IPR007359">
    <property type="entry name" value="SigmaE_reg_RseC_MucC"/>
</dbReference>
<evidence type="ECO:0000313" key="2">
    <source>
        <dbReference type="EMBL" id="SHH66842.1"/>
    </source>
</evidence>
<dbReference type="EMBL" id="FQXI01000021">
    <property type="protein sequence ID" value="SHH66842.1"/>
    <property type="molecule type" value="Genomic_DNA"/>
</dbReference>
<dbReference type="PANTHER" id="PTHR35867">
    <property type="entry name" value="PROTEIN RSEC"/>
    <property type="match status" value="1"/>
</dbReference>
<feature type="transmembrane region" description="Helical" evidence="1">
    <location>
        <begin position="103"/>
        <end position="120"/>
    </location>
</feature>
<reference evidence="3" key="1">
    <citation type="submission" date="2016-11" db="EMBL/GenBank/DDBJ databases">
        <authorList>
            <person name="Varghese N."/>
            <person name="Submissions S."/>
        </authorList>
    </citation>
    <scope>NUCLEOTIDE SEQUENCE [LARGE SCALE GENOMIC DNA]</scope>
    <source>
        <strain evidence="3">DSM 21120</strain>
    </source>
</reference>
<dbReference type="STRING" id="1120995.SAMN02745245_01891"/>
<proteinExistence type="predicted"/>
<keyword evidence="1" id="KW-1133">Transmembrane helix</keyword>
<accession>A0A1M5UV17</accession>
<dbReference type="InterPro" id="IPR026268">
    <property type="entry name" value="RseC"/>
</dbReference>
<dbReference type="OrthoDB" id="1734233at2"/>
<dbReference type="RefSeq" id="WP_073185673.1">
    <property type="nucleotide sequence ID" value="NZ_FQXI01000021.1"/>
</dbReference>
<gene>
    <name evidence="2" type="ORF">SAMN02745245_01891</name>
</gene>
<name>A0A1M5UV17_9FIRM</name>
<protein>
    <submittedName>
        <fullName evidence="2">Positive regulator of sigma(E), RseC/MucC</fullName>
    </submittedName>
</protein>
<keyword evidence="3" id="KW-1185">Reference proteome</keyword>
<dbReference type="PANTHER" id="PTHR35867:SF1">
    <property type="entry name" value="PROTEIN RSEC"/>
    <property type="match status" value="1"/>
</dbReference>
<dbReference type="PIRSF" id="PIRSF004923">
    <property type="entry name" value="RseC"/>
    <property type="match status" value="1"/>
</dbReference>
<dbReference type="Proteomes" id="UP000184032">
    <property type="component" value="Unassembled WGS sequence"/>
</dbReference>
<sequence length="140" mass="15607">MEQEGFVIKELGKYIEVSVVRESACGSSCETCQAKCAESKPFTLKTVNDLDLKVGDRVKVEMSSKSVIGYMLLVYGLPLVFLLVGTLFGVFMFSKMNISSAEILGLFFGLVIMSVAFFIIKKVDSKYGEEKAREITIKRY</sequence>
<dbReference type="AlphaFoldDB" id="A0A1M5UV17"/>
<organism evidence="2 3">
    <name type="scientific">Anaerosphaera aminiphila DSM 21120</name>
    <dbReference type="NCBI Taxonomy" id="1120995"/>
    <lineage>
        <taxon>Bacteria</taxon>
        <taxon>Bacillati</taxon>
        <taxon>Bacillota</taxon>
        <taxon>Tissierellia</taxon>
        <taxon>Tissierellales</taxon>
        <taxon>Peptoniphilaceae</taxon>
        <taxon>Anaerosphaera</taxon>
    </lineage>
</organism>
<evidence type="ECO:0000256" key="1">
    <source>
        <dbReference type="SAM" id="Phobius"/>
    </source>
</evidence>
<dbReference type="Pfam" id="PF04246">
    <property type="entry name" value="RseC_MucC"/>
    <property type="match status" value="1"/>
</dbReference>
<keyword evidence="1" id="KW-0472">Membrane</keyword>